<proteinExistence type="predicted"/>
<accession>A0AAE1CWT0</accession>
<comment type="caution">
    <text evidence="11">The sequence shown here is derived from an EMBL/GenBank/DDBJ whole genome shotgun (WGS) entry which is preliminary data.</text>
</comment>
<feature type="region of interest" description="Disordered" evidence="8">
    <location>
        <begin position="823"/>
        <end position="861"/>
    </location>
</feature>
<evidence type="ECO:0000313" key="12">
    <source>
        <dbReference type="Proteomes" id="UP001283361"/>
    </source>
</evidence>
<evidence type="ECO:0000256" key="6">
    <source>
        <dbReference type="ARBA" id="ARBA00023242"/>
    </source>
</evidence>
<dbReference type="InterPro" id="IPR000210">
    <property type="entry name" value="BTB/POZ_dom"/>
</dbReference>
<dbReference type="FunFam" id="3.30.160.60:FF:000264">
    <property type="entry name" value="Zinc finger protein 236"/>
    <property type="match status" value="1"/>
</dbReference>
<dbReference type="InterPro" id="IPR013087">
    <property type="entry name" value="Znf_C2H2_type"/>
</dbReference>
<evidence type="ECO:0000259" key="9">
    <source>
        <dbReference type="PROSITE" id="PS50097"/>
    </source>
</evidence>
<evidence type="ECO:0000256" key="3">
    <source>
        <dbReference type="ARBA" id="ARBA00022737"/>
    </source>
</evidence>
<dbReference type="PROSITE" id="PS50097">
    <property type="entry name" value="BTB"/>
    <property type="match status" value="1"/>
</dbReference>
<keyword evidence="3" id="KW-0677">Repeat</keyword>
<organism evidence="11 12">
    <name type="scientific">Elysia crispata</name>
    <name type="common">lettuce slug</name>
    <dbReference type="NCBI Taxonomy" id="231223"/>
    <lineage>
        <taxon>Eukaryota</taxon>
        <taxon>Metazoa</taxon>
        <taxon>Spiralia</taxon>
        <taxon>Lophotrochozoa</taxon>
        <taxon>Mollusca</taxon>
        <taxon>Gastropoda</taxon>
        <taxon>Heterobranchia</taxon>
        <taxon>Euthyneura</taxon>
        <taxon>Panpulmonata</taxon>
        <taxon>Sacoglossa</taxon>
        <taxon>Placobranchoidea</taxon>
        <taxon>Plakobranchidae</taxon>
        <taxon>Elysia</taxon>
    </lineage>
</organism>
<feature type="domain" description="C2H2-type" evidence="10">
    <location>
        <begin position="587"/>
        <end position="614"/>
    </location>
</feature>
<evidence type="ECO:0000256" key="7">
    <source>
        <dbReference type="PROSITE-ProRule" id="PRU00042"/>
    </source>
</evidence>
<sequence>MAETMEDSDVAFAHPLPSHDAKLLECLNRQWMDCNFCDLLLLVQGEQILVHSCVVSAFCPTVAEILLSKSSQNEDIADSVYLKEERKSALPSMEGHRFVDEGRTVVLDFSCEVVQCALSAFYTGVLRPRAEILTELLAAAEWLRARDLVSAIKQHAADPSLECLSLSQTLPETDMLEGTEGKLAESNIHSNISEVNLASEPGISVDDEKNISNLDRQENSLSQLNVDSKFSVVSTKINSTTLESLLSLKGDNSCIVNFEEYGENKESEGISVKRSESAKKVKGRKFKTSSHDSNTTAEVNSSCCKLGNEGTKTGNCDCKSSSKLMVARLKRELTELKQKSHKRKGEKPVSSARKNSRTGGKKERKKRVEDSTGNGCIKNSLIEEMEECDPMKQELDFLVGSSNHVKCRRCHKKFTDLDLYHNHINDHPTFRCEECGMKFMRKLNLTRHIRYNHEGASHLTCKLCPTETDNDGKAKAPFKARTEVEFRRHGREVHGVEHPFSCEHRGCQFRARKYGQLLHHQQIHSAEKLFICDKCGQGFSQHCGLVSHQRACYHLQEYLCDLCGQSFNHPQSMRSHRRVMHFGEKRYKCSVCANSFSDHRNLRRHMRIHDNSFPYACPVCKQKYRHSNSLKAHMATKHPDLSPEQLQVPIPQPRNKLGGSSFKRRSAKRSSTGGDAMFRKEALSQVTSNGVKGGRGRKVKGDEFIAHGNNLAQPQCLEPFQHGEQQQLFKHSGGPGGDWSLQVSDQSGFEAPSSDLDIIMDYQTGRATLQVKSAGSADQRDTLVLSNKGEQNQPMDSLREYAAFLEKQSALYGVYPGAVSGTHQPQAAGGVNPSRTADSGQHHMTSLSSTHPVHTDGFLSPTSLSVSSRNLLTSDISGDAASENPLTSVASNKSTGASSSFRLKHPRASATSFHSSSQDAHHHQSSMISVFGRTNESSVKNLSPPNTSSSAPAFLSFSVGTPAHYQDALSLHVYKNGGVGVGAKIAGEGQSSNCRGLQSPMSWYRQPQEEAANLSKIDGDSTRYRGKIATTSRAAHLDRSSSSTSETGHMVLADSFNFRQSVRTSPSRRENSSPERLRLPQYHQPHPHHHHHYPQHHHHQQHQPQHPGEGSNPTSSVNMAALSPDTFMPMTLSGH</sequence>
<dbReference type="Pfam" id="PF00651">
    <property type="entry name" value="BTB"/>
    <property type="match status" value="1"/>
</dbReference>
<dbReference type="Pfam" id="PF00096">
    <property type="entry name" value="zf-C2H2"/>
    <property type="match status" value="4"/>
</dbReference>
<feature type="region of interest" description="Disordered" evidence="8">
    <location>
        <begin position="639"/>
        <end position="695"/>
    </location>
</feature>
<reference evidence="11" key="1">
    <citation type="journal article" date="2023" name="G3 (Bethesda)">
        <title>A reference genome for the long-term kleptoplast-retaining sea slug Elysia crispata morphotype clarki.</title>
        <authorList>
            <person name="Eastman K.E."/>
            <person name="Pendleton A.L."/>
            <person name="Shaikh M.A."/>
            <person name="Suttiyut T."/>
            <person name="Ogas R."/>
            <person name="Tomko P."/>
            <person name="Gavelis G."/>
            <person name="Widhalm J.R."/>
            <person name="Wisecaver J.H."/>
        </authorList>
    </citation>
    <scope>NUCLEOTIDE SEQUENCE</scope>
    <source>
        <strain evidence="11">ECLA1</strain>
    </source>
</reference>
<evidence type="ECO:0000256" key="2">
    <source>
        <dbReference type="ARBA" id="ARBA00022723"/>
    </source>
</evidence>
<evidence type="ECO:0000256" key="8">
    <source>
        <dbReference type="SAM" id="MobiDB-lite"/>
    </source>
</evidence>
<feature type="domain" description="C2H2-type" evidence="10">
    <location>
        <begin position="530"/>
        <end position="559"/>
    </location>
</feature>
<feature type="region of interest" description="Disordered" evidence="8">
    <location>
        <begin position="1057"/>
        <end position="1135"/>
    </location>
</feature>
<dbReference type="FunFam" id="3.30.160.60:FF:001049">
    <property type="entry name" value="zinc finger protein 319"/>
    <property type="match status" value="1"/>
</dbReference>
<dbReference type="Gene3D" id="3.30.710.10">
    <property type="entry name" value="Potassium Channel Kv1.1, Chain A"/>
    <property type="match status" value="1"/>
</dbReference>
<dbReference type="PROSITE" id="PS00028">
    <property type="entry name" value="ZINC_FINGER_C2H2_1"/>
    <property type="match status" value="5"/>
</dbReference>
<protein>
    <submittedName>
        <fullName evidence="11">Uncharacterized protein</fullName>
    </submittedName>
</protein>
<gene>
    <name evidence="11" type="ORF">RRG08_003354</name>
</gene>
<keyword evidence="5" id="KW-0862">Zinc</keyword>
<dbReference type="PROSITE" id="PS50157">
    <property type="entry name" value="ZINC_FINGER_C2H2_2"/>
    <property type="match status" value="6"/>
</dbReference>
<evidence type="ECO:0000256" key="4">
    <source>
        <dbReference type="ARBA" id="ARBA00022771"/>
    </source>
</evidence>
<dbReference type="SUPFAM" id="SSF57667">
    <property type="entry name" value="beta-beta-alpha zinc fingers"/>
    <property type="match status" value="4"/>
</dbReference>
<dbReference type="PANTHER" id="PTHR24394">
    <property type="entry name" value="ZINC FINGER PROTEIN"/>
    <property type="match status" value="1"/>
</dbReference>
<feature type="domain" description="C2H2-type" evidence="10">
    <location>
        <begin position="615"/>
        <end position="643"/>
    </location>
</feature>
<feature type="domain" description="C2H2-type" evidence="10">
    <location>
        <begin position="500"/>
        <end position="529"/>
    </location>
</feature>
<feature type="compositionally biased region" description="Basic and acidic residues" evidence="8">
    <location>
        <begin position="1067"/>
        <end position="1078"/>
    </location>
</feature>
<dbReference type="Gene3D" id="3.30.160.60">
    <property type="entry name" value="Classic Zinc Finger"/>
    <property type="match status" value="5"/>
</dbReference>
<keyword evidence="12" id="KW-1185">Reference proteome</keyword>
<dbReference type="GO" id="GO:0000981">
    <property type="term" value="F:DNA-binding transcription factor activity, RNA polymerase II-specific"/>
    <property type="evidence" value="ECO:0007669"/>
    <property type="project" value="TreeGrafter"/>
</dbReference>
<feature type="compositionally biased region" description="Polar residues" evidence="8">
    <location>
        <begin position="884"/>
        <end position="901"/>
    </location>
</feature>
<dbReference type="InterPro" id="IPR036236">
    <property type="entry name" value="Znf_C2H2_sf"/>
</dbReference>
<evidence type="ECO:0000259" key="10">
    <source>
        <dbReference type="PROSITE" id="PS50157"/>
    </source>
</evidence>
<dbReference type="SMART" id="SM00355">
    <property type="entry name" value="ZnF_C2H2"/>
    <property type="match status" value="8"/>
</dbReference>
<dbReference type="CDD" id="cd18186">
    <property type="entry name" value="BTB_POZ_ZBTB_KLHL-like"/>
    <property type="match status" value="1"/>
</dbReference>
<dbReference type="InterPro" id="IPR011333">
    <property type="entry name" value="SKP1/BTB/POZ_sf"/>
</dbReference>
<feature type="region of interest" description="Disordered" evidence="8">
    <location>
        <begin position="336"/>
        <end position="372"/>
    </location>
</feature>
<evidence type="ECO:0000256" key="5">
    <source>
        <dbReference type="ARBA" id="ARBA00022833"/>
    </source>
</evidence>
<dbReference type="GO" id="GO:0008270">
    <property type="term" value="F:zinc ion binding"/>
    <property type="evidence" value="ECO:0007669"/>
    <property type="project" value="UniProtKB-KW"/>
</dbReference>
<dbReference type="SMART" id="SM00225">
    <property type="entry name" value="BTB"/>
    <property type="match status" value="1"/>
</dbReference>
<feature type="region of interest" description="Disordered" evidence="8">
    <location>
        <begin position="878"/>
        <end position="926"/>
    </location>
</feature>
<evidence type="ECO:0000313" key="11">
    <source>
        <dbReference type="EMBL" id="KAK3740577.1"/>
    </source>
</evidence>
<comment type="subcellular location">
    <subcellularLocation>
        <location evidence="1">Nucleus</location>
    </subcellularLocation>
</comment>
<keyword evidence="2" id="KW-0479">Metal-binding</keyword>
<dbReference type="EMBL" id="JAWDGP010006466">
    <property type="protein sequence ID" value="KAK3740577.1"/>
    <property type="molecule type" value="Genomic_DNA"/>
</dbReference>
<feature type="domain" description="BTB" evidence="9">
    <location>
        <begin position="37"/>
        <end position="130"/>
    </location>
</feature>
<dbReference type="SUPFAM" id="SSF54695">
    <property type="entry name" value="POZ domain"/>
    <property type="match status" value="1"/>
</dbReference>
<feature type="domain" description="C2H2-type" evidence="10">
    <location>
        <begin position="430"/>
        <end position="458"/>
    </location>
</feature>
<dbReference type="Proteomes" id="UP001283361">
    <property type="component" value="Unassembled WGS sequence"/>
</dbReference>
<dbReference type="PANTHER" id="PTHR24394:SF29">
    <property type="entry name" value="MYONEURIN"/>
    <property type="match status" value="1"/>
</dbReference>
<feature type="domain" description="C2H2-type" evidence="10">
    <location>
        <begin position="558"/>
        <end position="586"/>
    </location>
</feature>
<dbReference type="AlphaFoldDB" id="A0AAE1CWT0"/>
<keyword evidence="6" id="KW-0539">Nucleus</keyword>
<keyword evidence="4 7" id="KW-0863">Zinc-finger</keyword>
<feature type="compositionally biased region" description="Basic residues" evidence="8">
    <location>
        <begin position="1085"/>
        <end position="1101"/>
    </location>
</feature>
<dbReference type="GO" id="GO:0005634">
    <property type="term" value="C:nucleus"/>
    <property type="evidence" value="ECO:0007669"/>
    <property type="project" value="UniProtKB-SubCell"/>
</dbReference>
<name>A0AAE1CWT0_9GAST</name>
<evidence type="ECO:0000256" key="1">
    <source>
        <dbReference type="ARBA" id="ARBA00004123"/>
    </source>
</evidence>
<feature type="compositionally biased region" description="Polar residues" evidence="8">
    <location>
        <begin position="833"/>
        <end position="852"/>
    </location>
</feature>